<dbReference type="GO" id="GO:0008017">
    <property type="term" value="F:microtubule binding"/>
    <property type="evidence" value="ECO:0007669"/>
    <property type="project" value="InterPro"/>
</dbReference>
<dbReference type="PRINTS" id="PR00380">
    <property type="entry name" value="KINESINHEAVY"/>
</dbReference>
<gene>
    <name evidence="5" type="ORF">Cni_G08732</name>
</gene>
<keyword evidence="1" id="KW-0493">Microtubule</keyword>
<dbReference type="Proteomes" id="UP001327560">
    <property type="component" value="Chromosome 3"/>
</dbReference>
<dbReference type="GO" id="GO:0007018">
    <property type="term" value="P:microtubule-based movement"/>
    <property type="evidence" value="ECO:0007669"/>
    <property type="project" value="InterPro"/>
</dbReference>
<dbReference type="EMBL" id="CP136892">
    <property type="protein sequence ID" value="WOL00021.1"/>
    <property type="molecule type" value="Genomic_DNA"/>
</dbReference>
<dbReference type="AlphaFoldDB" id="A0AAQ3Q5Z3"/>
<dbReference type="SUPFAM" id="SSF52540">
    <property type="entry name" value="P-loop containing nucleoside triphosphate hydrolases"/>
    <property type="match status" value="1"/>
</dbReference>
<evidence type="ECO:0000313" key="6">
    <source>
        <dbReference type="Proteomes" id="UP001327560"/>
    </source>
</evidence>
<dbReference type="InterPro" id="IPR027640">
    <property type="entry name" value="Kinesin-like_fam"/>
</dbReference>
<dbReference type="InterPro" id="IPR001752">
    <property type="entry name" value="Kinesin_motor_dom"/>
</dbReference>
<feature type="domain" description="Kinesin motor" evidence="4">
    <location>
        <begin position="25"/>
        <end position="343"/>
    </location>
</feature>
<dbReference type="InterPro" id="IPR027417">
    <property type="entry name" value="P-loop_NTPase"/>
</dbReference>
<dbReference type="GO" id="GO:0003777">
    <property type="term" value="F:microtubule motor activity"/>
    <property type="evidence" value="ECO:0007669"/>
    <property type="project" value="InterPro"/>
</dbReference>
<protein>
    <submittedName>
        <fullName evidence="5">Kinesin-like protein KIN-10B isoform X4</fullName>
    </submittedName>
</protein>
<keyword evidence="2 3" id="KW-0505">Motor protein</keyword>
<dbReference type="Gene3D" id="3.40.850.10">
    <property type="entry name" value="Kinesin motor domain"/>
    <property type="match status" value="1"/>
</dbReference>
<evidence type="ECO:0000256" key="2">
    <source>
        <dbReference type="ARBA" id="ARBA00023175"/>
    </source>
</evidence>
<keyword evidence="3" id="KW-0547">Nucleotide-binding</keyword>
<evidence type="ECO:0000256" key="3">
    <source>
        <dbReference type="PROSITE-ProRule" id="PRU00283"/>
    </source>
</evidence>
<dbReference type="GO" id="GO:0005874">
    <property type="term" value="C:microtubule"/>
    <property type="evidence" value="ECO:0007669"/>
    <property type="project" value="UniProtKB-KW"/>
</dbReference>
<proteinExistence type="inferred from homology"/>
<keyword evidence="3" id="KW-0067">ATP-binding</keyword>
<feature type="binding site" evidence="3">
    <location>
        <begin position="112"/>
        <end position="119"/>
    </location>
    <ligand>
        <name>ATP</name>
        <dbReference type="ChEBI" id="CHEBI:30616"/>
    </ligand>
</feature>
<dbReference type="PROSITE" id="PS50067">
    <property type="entry name" value="KINESIN_MOTOR_2"/>
    <property type="match status" value="1"/>
</dbReference>
<comment type="similarity">
    <text evidence="3">Belongs to the TRAFAC class myosin-kinesin ATPase superfamily. Kinesin family.</text>
</comment>
<dbReference type="InterPro" id="IPR010994">
    <property type="entry name" value="RuvA_2-like"/>
</dbReference>
<dbReference type="GO" id="GO:0005524">
    <property type="term" value="F:ATP binding"/>
    <property type="evidence" value="ECO:0007669"/>
    <property type="project" value="UniProtKB-UniRule"/>
</dbReference>
<accession>A0AAQ3Q5Z3</accession>
<reference evidence="5 6" key="1">
    <citation type="submission" date="2023-10" db="EMBL/GenBank/DDBJ databases">
        <title>Chromosome-scale genome assembly provides insights into flower coloration mechanisms of Canna indica.</title>
        <authorList>
            <person name="Li C."/>
        </authorList>
    </citation>
    <scope>NUCLEOTIDE SEQUENCE [LARGE SCALE GENOMIC DNA]</scope>
    <source>
        <tissue evidence="5">Flower</tissue>
    </source>
</reference>
<dbReference type="PANTHER" id="PTHR47969">
    <property type="entry name" value="CHROMOSOME-ASSOCIATED KINESIN KIF4A-RELATED"/>
    <property type="match status" value="1"/>
</dbReference>
<evidence type="ECO:0000313" key="5">
    <source>
        <dbReference type="EMBL" id="WOL00021.1"/>
    </source>
</evidence>
<dbReference type="Pfam" id="PF00225">
    <property type="entry name" value="Kinesin"/>
    <property type="match status" value="1"/>
</dbReference>
<sequence length="599" mass="66625">MDSPSVAGGSMDSSASMLSNQLRKGVRVVGKIRPFLDSEIGGPSGRDQISVTRSDEHALVGLGEQSTSRKDSYKLDWCYNQDEDIDHVYRVEVKPLIEGLFCGRNACVVAYGTRGSGKSQLIQGSEENPGLAMMAIGEILAIANEMRGFVTVSSYEVSQDHIYDILEPKEQEVLILEDAARKIQVRGLSQVPVNSISDFKKLYFHGCNTGKACQKLPDDTTTRNHRGLIIYLSLVDNESNKSLVGKIGFVSLADYEDVKQKGNVKSQLAESSKINKSLYALSNIVYALNAGENFIPYRESKLTRMLQDCLCKTSTAVVITCLNPFPCQDTVSILNLASRSCQVANQHRHYSAKVTKSGSRFGQSFTPSTVAIRKMPMSVKKNEFAKCTSIEKKGYTTPSTTNRRWFEKLGSSVKTPGSRMYRSTGYKENVISSTLSVRYDDFDTNKQFIIDDTIGKTVFDERPTAVAIDSTNVENQPLLVKENPSSPPLSERLREISNSLKLLSTKTNSIQTPKSGEYLKKETTEPKTPGVSFPMRLDNESKFEYIGTPREVFETRSTGLKGIGEKRAAYILELREESHEPFKNMEDLRELGLSRKQVT</sequence>
<evidence type="ECO:0000256" key="1">
    <source>
        <dbReference type="ARBA" id="ARBA00022701"/>
    </source>
</evidence>
<organism evidence="5 6">
    <name type="scientific">Canna indica</name>
    <name type="common">Indian-shot</name>
    <dbReference type="NCBI Taxonomy" id="4628"/>
    <lineage>
        <taxon>Eukaryota</taxon>
        <taxon>Viridiplantae</taxon>
        <taxon>Streptophyta</taxon>
        <taxon>Embryophyta</taxon>
        <taxon>Tracheophyta</taxon>
        <taxon>Spermatophyta</taxon>
        <taxon>Magnoliopsida</taxon>
        <taxon>Liliopsida</taxon>
        <taxon>Zingiberales</taxon>
        <taxon>Cannaceae</taxon>
        <taxon>Canna</taxon>
    </lineage>
</organism>
<dbReference type="InterPro" id="IPR036961">
    <property type="entry name" value="Kinesin_motor_dom_sf"/>
</dbReference>
<evidence type="ECO:0000259" key="4">
    <source>
        <dbReference type="PROSITE" id="PS50067"/>
    </source>
</evidence>
<dbReference type="GO" id="GO:0007052">
    <property type="term" value="P:mitotic spindle organization"/>
    <property type="evidence" value="ECO:0007669"/>
    <property type="project" value="TreeGrafter"/>
</dbReference>
<dbReference type="GO" id="GO:0051231">
    <property type="term" value="P:spindle elongation"/>
    <property type="evidence" value="ECO:0007669"/>
    <property type="project" value="TreeGrafter"/>
</dbReference>
<name>A0AAQ3Q5Z3_9LILI</name>
<keyword evidence="6" id="KW-1185">Reference proteome</keyword>
<dbReference type="PANTHER" id="PTHR47969:SF9">
    <property type="entry name" value="KINESIN-LIKE PROTEIN"/>
    <property type="match status" value="1"/>
</dbReference>
<dbReference type="GO" id="GO:0005875">
    <property type="term" value="C:microtubule associated complex"/>
    <property type="evidence" value="ECO:0007669"/>
    <property type="project" value="TreeGrafter"/>
</dbReference>
<dbReference type="SUPFAM" id="SSF47781">
    <property type="entry name" value="RuvA domain 2-like"/>
    <property type="match status" value="1"/>
</dbReference>
<dbReference type="SMART" id="SM00129">
    <property type="entry name" value="KISc"/>
    <property type="match status" value="1"/>
</dbReference>